<dbReference type="RefSeq" id="WP_092785666.1">
    <property type="nucleotide sequence ID" value="NZ_FOGI01000015.1"/>
</dbReference>
<accession>A0A1H9XG41</accession>
<evidence type="ECO:0000256" key="1">
    <source>
        <dbReference type="SAM" id="MobiDB-lite"/>
    </source>
</evidence>
<dbReference type="SUPFAM" id="SSF56784">
    <property type="entry name" value="HAD-like"/>
    <property type="match status" value="1"/>
</dbReference>
<proteinExistence type="predicted"/>
<evidence type="ECO:0000313" key="4">
    <source>
        <dbReference type="Proteomes" id="UP000199051"/>
    </source>
</evidence>
<protein>
    <submittedName>
        <fullName evidence="3">Cation-transporting ATPase F</fullName>
    </submittedName>
</protein>
<keyword evidence="2" id="KW-1133">Transmembrane helix</keyword>
<keyword evidence="4" id="KW-1185">Reference proteome</keyword>
<evidence type="ECO:0000313" key="3">
    <source>
        <dbReference type="EMBL" id="SES45166.1"/>
    </source>
</evidence>
<dbReference type="EMBL" id="FOGI01000015">
    <property type="protein sequence ID" value="SES45166.1"/>
    <property type="molecule type" value="Genomic_DNA"/>
</dbReference>
<keyword evidence="2" id="KW-0812">Transmembrane</keyword>
<dbReference type="AlphaFoldDB" id="A0A1H9XG41"/>
<dbReference type="InterPro" id="IPR036412">
    <property type="entry name" value="HAD-like_sf"/>
</dbReference>
<dbReference type="Gene3D" id="3.40.50.1000">
    <property type="entry name" value="HAD superfamily/HAD-like"/>
    <property type="match status" value="1"/>
</dbReference>
<dbReference type="Proteomes" id="UP000199051">
    <property type="component" value="Unassembled WGS sequence"/>
</dbReference>
<dbReference type="InterPro" id="IPR023214">
    <property type="entry name" value="HAD_sf"/>
</dbReference>
<feature type="transmembrane region" description="Helical" evidence="2">
    <location>
        <begin position="51"/>
        <end position="84"/>
    </location>
</feature>
<evidence type="ECO:0000256" key="2">
    <source>
        <dbReference type="SAM" id="Phobius"/>
    </source>
</evidence>
<feature type="compositionally biased region" description="Basic and acidic residues" evidence="1">
    <location>
        <begin position="112"/>
        <end position="121"/>
    </location>
</feature>
<name>A0A1H9XG41_9PSEU</name>
<feature type="region of interest" description="Disordered" evidence="1">
    <location>
        <begin position="96"/>
        <end position="121"/>
    </location>
</feature>
<gene>
    <name evidence="3" type="ORF">SAMN04487818_11531</name>
</gene>
<reference evidence="4" key="1">
    <citation type="submission" date="2016-10" db="EMBL/GenBank/DDBJ databases">
        <authorList>
            <person name="Varghese N."/>
            <person name="Submissions S."/>
        </authorList>
    </citation>
    <scope>NUCLEOTIDE SEQUENCE [LARGE SCALE GENOMIC DNA]</scope>
    <source>
        <strain evidence="4">DSM 44260</strain>
    </source>
</reference>
<sequence>MTGLGLVANAYPEGTYSEVYPDIGIAVGRGGTEVAQQAADMVLADDDFASIAATLAGAVLLILPVQMLWINMTTAIATACWAVVELDKWLSRARAARSSTKDIQSGARPASPHREPHRTNP</sequence>
<organism evidence="3 4">
    <name type="scientific">Actinokineospora terrae</name>
    <dbReference type="NCBI Taxonomy" id="155974"/>
    <lineage>
        <taxon>Bacteria</taxon>
        <taxon>Bacillati</taxon>
        <taxon>Actinomycetota</taxon>
        <taxon>Actinomycetes</taxon>
        <taxon>Pseudonocardiales</taxon>
        <taxon>Pseudonocardiaceae</taxon>
        <taxon>Actinokineospora</taxon>
    </lineage>
</organism>
<dbReference type="STRING" id="155974.SAMN04487818_11531"/>
<keyword evidence="2" id="KW-0472">Membrane</keyword>